<sequence length="60" mass="7019">MTDPIRTAQDFHTELLRSYPAPNTREYQALMRQYRTVPGRQATWPIWSFIILAALIVLSL</sequence>
<organism evidence="2 3">
    <name type="scientific">Rhodococcus ruber BKS 20-38</name>
    <dbReference type="NCBI Taxonomy" id="1278076"/>
    <lineage>
        <taxon>Bacteria</taxon>
        <taxon>Bacillati</taxon>
        <taxon>Actinomycetota</taxon>
        <taxon>Actinomycetes</taxon>
        <taxon>Mycobacteriales</taxon>
        <taxon>Nocardiaceae</taxon>
        <taxon>Rhodococcus</taxon>
    </lineage>
</organism>
<keyword evidence="1" id="KW-0812">Transmembrane</keyword>
<evidence type="ECO:0000256" key="1">
    <source>
        <dbReference type="SAM" id="Phobius"/>
    </source>
</evidence>
<keyword evidence="1" id="KW-0472">Membrane</keyword>
<keyword evidence="1" id="KW-1133">Transmembrane helix</keyword>
<evidence type="ECO:0000313" key="3">
    <source>
        <dbReference type="Proteomes" id="UP000011731"/>
    </source>
</evidence>
<reference evidence="2 3" key="1">
    <citation type="journal article" date="2013" name="Genome Announc.">
        <title>Draft Genome Sequence of Rhodococcus ruber Strain BKS 20-38.</title>
        <authorList>
            <person name="Bala M."/>
            <person name="Kumar S."/>
            <person name="Raghava G.P."/>
            <person name="Mayilraj S."/>
        </authorList>
    </citation>
    <scope>NUCLEOTIDE SEQUENCE [LARGE SCALE GENOMIC DNA]</scope>
    <source>
        <strain evidence="2 3">BKS 20-38</strain>
    </source>
</reference>
<evidence type="ECO:0000313" key="2">
    <source>
        <dbReference type="EMBL" id="EME65362.1"/>
    </source>
</evidence>
<gene>
    <name evidence="2" type="ORF">G352_10262</name>
</gene>
<protein>
    <submittedName>
        <fullName evidence="2">Uncharacterized protein</fullName>
    </submittedName>
</protein>
<dbReference type="Proteomes" id="UP000011731">
    <property type="component" value="Unassembled WGS sequence"/>
</dbReference>
<dbReference type="EMBL" id="AOEX01000032">
    <property type="protein sequence ID" value="EME65362.1"/>
    <property type="molecule type" value="Genomic_DNA"/>
</dbReference>
<proteinExistence type="predicted"/>
<keyword evidence="3" id="KW-1185">Reference proteome</keyword>
<name>M2ZDJ8_9NOCA</name>
<comment type="caution">
    <text evidence="2">The sequence shown here is derived from an EMBL/GenBank/DDBJ whole genome shotgun (WGS) entry which is preliminary data.</text>
</comment>
<feature type="transmembrane region" description="Helical" evidence="1">
    <location>
        <begin position="42"/>
        <end position="59"/>
    </location>
</feature>
<accession>M2ZDJ8</accession>
<dbReference type="AlphaFoldDB" id="M2ZDJ8"/>
<dbReference type="RefSeq" id="WP_003936150.1">
    <property type="nucleotide sequence ID" value="NZ_AOEX01000032.1"/>
</dbReference>
<dbReference type="PATRIC" id="fig|1278076.4.peg.2136"/>